<dbReference type="Gene3D" id="3.40.50.20">
    <property type="match status" value="1"/>
</dbReference>
<feature type="domain" description="PurT/PurK-like preATP-grasp" evidence="1">
    <location>
        <begin position="86"/>
        <end position="181"/>
    </location>
</feature>
<dbReference type="OrthoDB" id="15425at2759"/>
<name>A0A7J6X385_THATH</name>
<proteinExistence type="predicted"/>
<dbReference type="InterPro" id="IPR054350">
    <property type="entry name" value="PurT/PurK_preATP-grasp"/>
</dbReference>
<dbReference type="SUPFAM" id="SSF52440">
    <property type="entry name" value="PreATP-grasp domain"/>
    <property type="match status" value="1"/>
</dbReference>
<comment type="caution">
    <text evidence="2">The sequence shown here is derived from an EMBL/GenBank/DDBJ whole genome shotgun (WGS) entry which is preliminary data.</text>
</comment>
<evidence type="ECO:0000259" key="1">
    <source>
        <dbReference type="Pfam" id="PF22660"/>
    </source>
</evidence>
<dbReference type="GO" id="GO:0009507">
    <property type="term" value="C:chloroplast"/>
    <property type="evidence" value="ECO:0007669"/>
    <property type="project" value="TreeGrafter"/>
</dbReference>
<reference evidence="2 3" key="1">
    <citation type="submission" date="2020-06" db="EMBL/GenBank/DDBJ databases">
        <title>Transcriptomic and genomic resources for Thalictrum thalictroides and T. hernandezii: Facilitating candidate gene discovery in an emerging model plant lineage.</title>
        <authorList>
            <person name="Arias T."/>
            <person name="Riano-Pachon D.M."/>
            <person name="Di Stilio V.S."/>
        </authorList>
    </citation>
    <scope>NUCLEOTIDE SEQUENCE [LARGE SCALE GENOMIC DNA]</scope>
    <source>
        <strain evidence="3">cv. WT478/WT964</strain>
        <tissue evidence="2">Leaves</tissue>
    </source>
</reference>
<dbReference type="Proteomes" id="UP000554482">
    <property type="component" value="Unassembled WGS sequence"/>
</dbReference>
<evidence type="ECO:0000313" key="3">
    <source>
        <dbReference type="Proteomes" id="UP000554482"/>
    </source>
</evidence>
<organism evidence="2 3">
    <name type="scientific">Thalictrum thalictroides</name>
    <name type="common">Rue-anemone</name>
    <name type="synonym">Anemone thalictroides</name>
    <dbReference type="NCBI Taxonomy" id="46969"/>
    <lineage>
        <taxon>Eukaryota</taxon>
        <taxon>Viridiplantae</taxon>
        <taxon>Streptophyta</taxon>
        <taxon>Embryophyta</taxon>
        <taxon>Tracheophyta</taxon>
        <taxon>Spermatophyta</taxon>
        <taxon>Magnoliopsida</taxon>
        <taxon>Ranunculales</taxon>
        <taxon>Ranunculaceae</taxon>
        <taxon>Thalictroideae</taxon>
        <taxon>Thalictrum</taxon>
    </lineage>
</organism>
<feature type="non-terminal residue" evidence="2">
    <location>
        <position position="1"/>
    </location>
</feature>
<dbReference type="AlphaFoldDB" id="A0A7J6X385"/>
<dbReference type="FunFam" id="3.40.50.20:FF:000024">
    <property type="entry name" value="Phosphoribosylaminoimidazole carboxylase family protein / AIR carboxylase family protein"/>
    <property type="match status" value="1"/>
</dbReference>
<dbReference type="PANTHER" id="PTHR11609">
    <property type="entry name" value="PURINE BIOSYNTHESIS PROTEIN 6/7, PUR6/7"/>
    <property type="match status" value="1"/>
</dbReference>
<dbReference type="PANTHER" id="PTHR11609:SF5">
    <property type="entry name" value="PHOSPHORIBOSYLAMINOIMIDAZOLE CARBOXYLASE"/>
    <property type="match status" value="1"/>
</dbReference>
<protein>
    <submittedName>
        <fullName evidence="2">N5-carboxyaminoimidazole ribonucleotide synthase</fullName>
    </submittedName>
</protein>
<accession>A0A7J6X385</accession>
<keyword evidence="3" id="KW-1185">Reference proteome</keyword>
<evidence type="ECO:0000313" key="2">
    <source>
        <dbReference type="EMBL" id="KAF5204134.1"/>
    </source>
</evidence>
<dbReference type="EMBL" id="JABWDY010005834">
    <property type="protein sequence ID" value="KAF5204134.1"/>
    <property type="molecule type" value="Genomic_DNA"/>
</dbReference>
<gene>
    <name evidence="2" type="ORF">FRX31_006279</name>
</gene>
<sequence length="202" mass="22438">MLLRCPSSAFCGHHRRDYIFSSGFKAPKTLEFAFRMEHINRGKNESRSSSLHMRKQISCCQSSSINHEDLSRKDELLVHGVSDTIVGVLGGGQLGRMLCQAASQMAIKVMILDPLESCPASALCYQHVVGSFDDSATVQNFAKRCGVLTVEIEHVDVATLEKLEQQGVVCHPKASAIRIIQDKYLQKVHFSRHGIPLPDFVE</sequence>
<dbReference type="Pfam" id="PF22660">
    <property type="entry name" value="RS_preATP-grasp-like"/>
    <property type="match status" value="1"/>
</dbReference>
<dbReference type="InterPro" id="IPR016185">
    <property type="entry name" value="PreATP-grasp_dom_sf"/>
</dbReference>